<name>A0A6S7HKK8_PARCT</name>
<keyword evidence="2" id="KW-1185">Reference proteome</keyword>
<reference evidence="1" key="1">
    <citation type="submission" date="2020-04" db="EMBL/GenBank/DDBJ databases">
        <authorList>
            <person name="Alioto T."/>
            <person name="Alioto T."/>
            <person name="Gomez Garrido J."/>
        </authorList>
    </citation>
    <scope>NUCLEOTIDE SEQUENCE</scope>
    <source>
        <strain evidence="1">A484AB</strain>
    </source>
</reference>
<accession>A0A6S7HKK8</accession>
<dbReference type="EMBL" id="CACRXK020002729">
    <property type="protein sequence ID" value="CAB3995781.1"/>
    <property type="molecule type" value="Genomic_DNA"/>
</dbReference>
<evidence type="ECO:0000313" key="1">
    <source>
        <dbReference type="EMBL" id="CAB3995781.1"/>
    </source>
</evidence>
<proteinExistence type="predicted"/>
<organism evidence="1 2">
    <name type="scientific">Paramuricea clavata</name>
    <name type="common">Red gorgonian</name>
    <name type="synonym">Violescent sea-whip</name>
    <dbReference type="NCBI Taxonomy" id="317549"/>
    <lineage>
        <taxon>Eukaryota</taxon>
        <taxon>Metazoa</taxon>
        <taxon>Cnidaria</taxon>
        <taxon>Anthozoa</taxon>
        <taxon>Octocorallia</taxon>
        <taxon>Malacalcyonacea</taxon>
        <taxon>Plexauridae</taxon>
        <taxon>Paramuricea</taxon>
    </lineage>
</organism>
<sequence>MSESVFEAYLFKERGRRWQIKLKLEKLERKLNYLLSEDNNACFGNYLIPLENSKATDIDHCERGVKEISLIEEIVLKVREDAKSKLRLNLSTSKKAFAAIASRKKSSLVKRRKENKRKTRKRKKESEESAVKRLLEQLVDNYTFKNLCFPDGNCKETGSQHAITEDELNLEVLQNLKTKSSIRVLELLYSQSCFALDALPVIGQTMDRLEAQ</sequence>
<evidence type="ECO:0000313" key="2">
    <source>
        <dbReference type="Proteomes" id="UP001152795"/>
    </source>
</evidence>
<comment type="caution">
    <text evidence="1">The sequence shown here is derived from an EMBL/GenBank/DDBJ whole genome shotgun (WGS) entry which is preliminary data.</text>
</comment>
<gene>
    <name evidence="1" type="ORF">PACLA_8A056762</name>
</gene>
<dbReference type="Proteomes" id="UP001152795">
    <property type="component" value="Unassembled WGS sequence"/>
</dbReference>
<dbReference type="AlphaFoldDB" id="A0A6S7HKK8"/>
<protein>
    <submittedName>
        <fullName evidence="1">Uncharacterized protein</fullName>
    </submittedName>
</protein>